<dbReference type="InterPro" id="IPR007044">
    <property type="entry name" value="Cyclodeamin/CycHdrlase"/>
</dbReference>
<evidence type="ECO:0000259" key="2">
    <source>
        <dbReference type="Pfam" id="PF04961"/>
    </source>
</evidence>
<dbReference type="AlphaFoldDB" id="A0A848C0M5"/>
<accession>A0A848C0M5</accession>
<protein>
    <submittedName>
        <fullName evidence="3">Cyclodeaminase/cyclohydrolase family protein</fullName>
    </submittedName>
</protein>
<reference evidence="3 4" key="1">
    <citation type="submission" date="2020-04" db="EMBL/GenBank/DDBJ databases">
        <authorList>
            <person name="Hitch T.C.A."/>
            <person name="Wylensek D."/>
            <person name="Clavel T."/>
        </authorList>
    </citation>
    <scope>NUCLEOTIDE SEQUENCE [LARGE SCALE GENOMIC DNA]</scope>
    <source>
        <strain evidence="3 4">Oil-RF-744-FAT-WT-6-1</strain>
    </source>
</reference>
<evidence type="ECO:0000313" key="3">
    <source>
        <dbReference type="EMBL" id="NME28133.1"/>
    </source>
</evidence>
<sequence length="193" mass="21203">MLAATASKDPVPGGGGIAALTAASAAALVEMVANLTIGKKGYEKVEPMMRDIRSQAEELRIRYQDGIDEDAHAFEGVIRAVRLPKDTPERTAIVQQAFKNAAAIPFALGKDIFVLLQLSEQVVRYGNAWVITDGAIAAMNARAAMRSAFYSVRVNLKSITDEDYVHFMMDAIEDIEKKAARIEEAVEREYQKR</sequence>
<name>A0A848C0M5_9FIRM</name>
<organism evidence="3 4">
    <name type="scientific">Megasphaera hexanoica</name>
    <dbReference type="NCBI Taxonomy" id="1675036"/>
    <lineage>
        <taxon>Bacteria</taxon>
        <taxon>Bacillati</taxon>
        <taxon>Bacillota</taxon>
        <taxon>Negativicutes</taxon>
        <taxon>Veillonellales</taxon>
        <taxon>Veillonellaceae</taxon>
        <taxon>Megasphaera</taxon>
    </lineage>
</organism>
<dbReference type="RefSeq" id="WP_070807765.1">
    <property type="nucleotide sequence ID" value="NZ_JABAFG010000007.1"/>
</dbReference>
<evidence type="ECO:0000256" key="1">
    <source>
        <dbReference type="SAM" id="Coils"/>
    </source>
</evidence>
<comment type="caution">
    <text evidence="3">The sequence shown here is derived from an EMBL/GenBank/DDBJ whole genome shotgun (WGS) entry which is preliminary data.</text>
</comment>
<dbReference type="Proteomes" id="UP000591071">
    <property type="component" value="Unassembled WGS sequence"/>
</dbReference>
<proteinExistence type="predicted"/>
<evidence type="ECO:0000313" key="4">
    <source>
        <dbReference type="Proteomes" id="UP000591071"/>
    </source>
</evidence>
<dbReference type="InterPro" id="IPR036178">
    <property type="entry name" value="Formintransfe-cycloase-like_sf"/>
</dbReference>
<feature type="coiled-coil region" evidence="1">
    <location>
        <begin position="165"/>
        <end position="192"/>
    </location>
</feature>
<dbReference type="GO" id="GO:0016787">
    <property type="term" value="F:hydrolase activity"/>
    <property type="evidence" value="ECO:0007669"/>
    <property type="project" value="UniProtKB-KW"/>
</dbReference>
<gene>
    <name evidence="3" type="ORF">HF872_05785</name>
</gene>
<keyword evidence="1" id="KW-0175">Coiled coil</keyword>
<feature type="domain" description="Cyclodeaminase/cyclohydrolase" evidence="2">
    <location>
        <begin position="2"/>
        <end position="172"/>
    </location>
</feature>
<dbReference type="SUPFAM" id="SSF101262">
    <property type="entry name" value="Methenyltetrahydrofolate cyclohydrolase-like"/>
    <property type="match status" value="1"/>
</dbReference>
<dbReference type="Pfam" id="PF04961">
    <property type="entry name" value="FTCD_C"/>
    <property type="match status" value="1"/>
</dbReference>
<keyword evidence="3" id="KW-0378">Hydrolase</keyword>
<dbReference type="Gene3D" id="1.20.120.680">
    <property type="entry name" value="Formiminotetrahydrofolate cyclodeaminase monomer, up-and-down helical bundle"/>
    <property type="match status" value="1"/>
</dbReference>
<dbReference type="EMBL" id="JABAFG010000007">
    <property type="protein sequence ID" value="NME28133.1"/>
    <property type="molecule type" value="Genomic_DNA"/>
</dbReference>